<dbReference type="GO" id="GO:0004553">
    <property type="term" value="F:hydrolase activity, hydrolyzing O-glycosyl compounds"/>
    <property type="evidence" value="ECO:0007669"/>
    <property type="project" value="UniProtKB-ARBA"/>
</dbReference>
<dbReference type="Proteomes" id="UP000537718">
    <property type="component" value="Unassembled WGS sequence"/>
</dbReference>
<dbReference type="Gene3D" id="2.60.40.3440">
    <property type="match status" value="1"/>
</dbReference>
<proteinExistence type="predicted"/>
<dbReference type="InterPro" id="IPR013783">
    <property type="entry name" value="Ig-like_fold"/>
</dbReference>
<dbReference type="InterPro" id="IPR055354">
    <property type="entry name" value="DUF7507"/>
</dbReference>
<dbReference type="NCBIfam" id="TIGR04131">
    <property type="entry name" value="Bac_Flav_CTERM"/>
    <property type="match status" value="1"/>
</dbReference>
<dbReference type="InterPro" id="IPR026341">
    <property type="entry name" value="T9SS_type_B"/>
</dbReference>
<feature type="domain" description="PKD-like" evidence="1">
    <location>
        <begin position="3289"/>
        <end position="3376"/>
    </location>
</feature>
<evidence type="ECO:0000259" key="2">
    <source>
        <dbReference type="Pfam" id="PF24346"/>
    </source>
</evidence>
<evidence type="ECO:0000313" key="3">
    <source>
        <dbReference type="EMBL" id="MBB5619245.1"/>
    </source>
</evidence>
<evidence type="ECO:0000259" key="1">
    <source>
        <dbReference type="Pfam" id="PF19406"/>
    </source>
</evidence>
<gene>
    <name evidence="3" type="ORF">HDE69_000281</name>
</gene>
<feature type="domain" description="DUF7507" evidence="2">
    <location>
        <begin position="3501"/>
        <end position="3594"/>
    </location>
</feature>
<protein>
    <submittedName>
        <fullName evidence="3">Gliding motility-associated-like protein/uncharacterized repeat protein (TIGR01451 family)</fullName>
    </submittedName>
</protein>
<dbReference type="EMBL" id="JACHCF010000001">
    <property type="protein sequence ID" value="MBB5619245.1"/>
    <property type="molecule type" value="Genomic_DNA"/>
</dbReference>
<dbReference type="GO" id="GO:0005975">
    <property type="term" value="P:carbohydrate metabolic process"/>
    <property type="evidence" value="ECO:0007669"/>
    <property type="project" value="UniProtKB-ARBA"/>
</dbReference>
<accession>A0A7W8YPL9</accession>
<dbReference type="Pfam" id="PF19406">
    <property type="entry name" value="PKD_5"/>
    <property type="match status" value="1"/>
</dbReference>
<name>A0A7W8YPL9_9SPHI</name>
<dbReference type="InterPro" id="IPR045828">
    <property type="entry name" value="PKD_Bacteroidetes"/>
</dbReference>
<dbReference type="NCBIfam" id="TIGR01451">
    <property type="entry name" value="B_ant_repeat"/>
    <property type="match status" value="1"/>
</dbReference>
<organism evidence="3 4">
    <name type="scientific">Pedobacter cryoconitis</name>
    <dbReference type="NCBI Taxonomy" id="188932"/>
    <lineage>
        <taxon>Bacteria</taxon>
        <taxon>Pseudomonadati</taxon>
        <taxon>Bacteroidota</taxon>
        <taxon>Sphingobacteriia</taxon>
        <taxon>Sphingobacteriales</taxon>
        <taxon>Sphingobacteriaceae</taxon>
        <taxon>Pedobacter</taxon>
    </lineage>
</organism>
<comment type="caution">
    <text evidence="3">The sequence shown here is derived from an EMBL/GenBank/DDBJ whole genome shotgun (WGS) entry which is preliminary data.</text>
</comment>
<dbReference type="InterPro" id="IPR013320">
    <property type="entry name" value="ConA-like_dom_sf"/>
</dbReference>
<dbReference type="InterPro" id="IPR047589">
    <property type="entry name" value="DUF11_rpt"/>
</dbReference>
<feature type="domain" description="DUF7507" evidence="2">
    <location>
        <begin position="3381"/>
        <end position="3463"/>
    </location>
</feature>
<dbReference type="Pfam" id="PF24346">
    <property type="entry name" value="DUF7507"/>
    <property type="match status" value="2"/>
</dbReference>
<dbReference type="Pfam" id="PF13585">
    <property type="entry name" value="CHU_C"/>
    <property type="match status" value="1"/>
</dbReference>
<dbReference type="RefSeq" id="WP_183865412.1">
    <property type="nucleotide sequence ID" value="NZ_JACHCF010000001.1"/>
</dbReference>
<reference evidence="3 4" key="1">
    <citation type="submission" date="2020-08" db="EMBL/GenBank/DDBJ databases">
        <title>Genomic Encyclopedia of Type Strains, Phase IV (KMG-V): Genome sequencing to study the core and pangenomes of soil and plant-associated prokaryotes.</title>
        <authorList>
            <person name="Whitman W."/>
        </authorList>
    </citation>
    <scope>NUCLEOTIDE SEQUENCE [LARGE SCALE GENOMIC DNA]</scope>
    <source>
        <strain evidence="3 4">MP7CTX6</strain>
    </source>
</reference>
<dbReference type="SUPFAM" id="SSF49899">
    <property type="entry name" value="Concanavalin A-like lectins/glucanases"/>
    <property type="match status" value="1"/>
</dbReference>
<sequence>MNKSLRFKLLTKFTSLIHSLTAYMNRRGIPARKGFLAIVSVGLFFLFTLNPFSSRAQFPYDESFRNSTTNKPDVKFGGEPTAFLTALYPVAGSVTDAQGEGYLRLTNNKTKQKGYVYSNNVFLGTYGLNIEFEYFTYGGGTNGADGLSFFLFDAAVADADFNIGGFGGSLGYAQLNKDGKDFKGVSKGYLGIGLDEFGNFSNHGEGRQGDKDQIPNSIVLRGAGDGFAYVPTNYPLLTTVKTSALATDPFNIAGGSRTAKDGDPEYRKVFINLVPRPGGGLLISVSVKHGSVITPVIVKYPYTTPIPAKGLKYGIASSTGDNVNYHEIRGLTLTVDKSVLSQPVAPSPSMIICQGASGSLDILTGATKPNAGGDPNPDNVDLDPLTPEIDRQVVTDAGTFVFDNVNTKLLTFTPKPGFSGSSASIKFNFMDVYGAKSTVGTATFNINSPIITTQPVGATICENSAFTSIVAATGPNLSYQWLVNTGSSWDVVADPDGSLGSKTNTLNISRVPFTYNGYKYRVQVSSPGGCNVLSDIINLTVNQLPTAAISPLKQDVCQDSPDIPVTFSGKYGTGPYTFYYTISDGTVKSAVKTITTTGSNSSITINHPTDVPGVFTYEVVKVSNSTCSNDLISRSKLTIIPNASVGLAPLSGTAIQNVCVGMPMQSIVYQVKDADEATVSFNKINPDITFVYDAVKQTITISGTSSLVGKFPFTVSTIGGCSTATTTGEINVLPNTTIALTSAVKTDQQELCVNTTITQIEYQVTNGKAATITGLPAELTSAYDALTGKFTISGTPVRAGLITYTITATGDCNPASITGTINVKPDVTIALTSAVKTDQQELCVNTAITQIEYQVTNGKAATITGLPAELTSAYDALTGKFTISGTPVRAGLITYTITATGDCKLASITGTINVKPDVIIALTSAVKTDQQELCVNTAITQIEYQVTNGKAATITGLPAELTSAYDALTGKFTISGTPVRAGLITYTITATGDCNPASITGTINVKPDVTIALTSAVKTDQQELCVNTAITQIEYQVTNGKAATITGLPAELTSAYDALTGKFTISGTPVRAGLITYTITATGDCKLASITGTINVKPDVTIALTSAVKTDQQELCVNTAITQIEYQVTNGKAATITGLPAELTSAYDALTGKFTISGTPVRAGLITYTITATGDCKLASITGTINVKPDVTIALTSAVKTDQQELCVNTAITQIEYQVTNGKAATITGLPAELTSAYNAVTGKFTINGTPARAGLITYTITATGDCKLASITGTINVKPDVTIALTSAVKTDQQELCVNTAITQIEYQVTNGKAATITGLPAELTGVYNAATGKFTISGTPAIAGLITYTITATGDCKLASITGTINVKPDVTIALTSSVKTDQQELCVNTAITQIEYLVTNGKAATITGLPAELTSAYDALTGKFTISGTPVRAGLITYTITATGDCKLASITGTINVKPDVTIALTSAVKTDQQELCVNTAITQIEYLVTNGKAATITGLPAELTGVYNAATGKFTISGTPARAGLITYTITATGDCKLASITGTINVKPDVTIALTSAVKTDQQELCVNTAITQIEYQVTNGKAATITGLPAELTSVYDAATGKFTISGTPVRAGLITYTITATGDCKLASITGTINVKPDVTIALTSAVKTDQQELCVNTAITQIEYQVTNGKAATISGLPAELTGVYNAATGKFIISGTPATAGLITYTITATGDCKLADITGTISVKPDVIIALTSAAKTDQQELCVNKALTQIEYQVTNGKAATVTGLPATLTPNYDALTGKFTISGTPTTAGLISYTITASGDCEPAIIHGTINVKPDVTIALTSAVNTDHQEPCINHALTQIEYQVTNGKAATVTGLPSTLTPNYDALTGKFTISGTPTTAGLISYTITASGDCEPAIIHGTINVKPDVTIALTSAVNTDHQEPCINHALTQIEYQVTNGKAATVTGLPATLTPNYDALTGKFTIGGTPTTASLISYTITASGDCEPAIIHGTINVKPDVTIALTSAVNTDHQEPCINHALTQIEYQVTNGKAATVTGLPATLTPNYDALTGKFTISGSPATAGLISYTITASGDCEPAIIHGTINVKPDVTIALTSAVNTDHQETCINHALTQIEYQVTNGKAATVTGLPATLTPNYDALTGKFTISGTPTTAGLISYTITASGDCDPAIIHGTINVKPDVTIALTSAVNTDHQEPCINHALTQIEYQVTNGKAATITGLPATLTPNYDALTGKFTIGGTPTTAGLISYTITASGDCEPAIIHGTINVKPDVTIALTSAAKTDQQELCVNKAIDQIEYRVTNGKAATVTGLPATLTPNYDALTGKFTISGTPTTAGLISYTITATGDCKFADITGTINVKPDVTIALTSAVNTDHQEPCINHAFTQIEYQVTNGKAATVTGLPATLTPNYDALTGKFTISGTPTTAGLISYTITASGDCEPAIIHGTINVKPDVTIALTSAVNTDHQEPCINHALTQIEYQVTNGKAATITGLPSTLTPNYDALTGKFTISGTPTTAGLISYTITASGDCEPAIIHGTINVKPDVTIALTSAVNTDHQEPCINHALTQIEYQVTNGKAATVTGLPSTLTPNYDALTGKFTISGTPTTVGLISYTITATGDCKLADITGTINVKPDVTIALTSAVNTDQQEPCINHALTQIEYQVTNGKDATVTGLPATLTPNYDALTGKFTISGTPTTAGLISYTITASGDCEPAIIHGTINVKPDVTIALTSAVNTDHQEPCINHALTQIEYQVTNGKAATVTGLPATLIPNYDALTGKFTISGTPTTAGLIFYTITASGDCEPAIINGTINVKPDVTIALTSAVNTDHQEPCINHALTQIEYQVTNGKAATVTGLPATLTPNYNALTGKFTISGTPTTAGLISYTITASGDCEPAIIHGTINVKPDVTIALTSAVNSDRQELCVNKTIVQIEYQTANAKSATITGLPAELTGSYNNTTGKFTITGTPSTAGLITYTITATGDCKEANITGTIFVKPNIELVLTTGSNNQSTCINTPISQTTYIVSNGTLAVTNLPPGLTQNYASGILTISGTPSQAGTFLYTVTVTGDCGTKELHAQIDVYPNAIMELTSPAKSDQPVLCINTPLNPITYKITNATGATISALPAGLTSNYDPATKQFTITGTPSISGIFPYTITTTGGCASVTLTGTIKVNPNTTLQLTSASSTANQTLCINSNNLQTITYQTTNAIDATVTGLPVGLIWSYNNNQLKINGVPTQSGTFNYTINTTGLCQTQQLSGTIIITPNPIGFNDVINNLTCTNNSIHYNLQDNVNNTANGGNSVPATFTWTVAPNSNVKGLNNGSGNNINATLINSTHTPQQVIYTITPTSITGGCPGNTFTVTVNVPVCSSLTITKTANVTLVSTAGDQIQYTITVKNTGTANHTNVQVTDPFLGGVLRGPAYGDNGNGILEANESWVYTGTYRVTQTDIDENGKPNAKSGKIINTVSLTTAEMSTPLTAVATVDIVTNGSIVLVKTGVISSDFSTIVYTFKITNNGRVKLYNLNLMDTKIGGQLNLGTNELAAGASITVTSTYKVSDEEKRDGRVVNTATVKGYTPSGDPVSDISGTQANNDEPTVHIIADAPQAIDDKAEVQINQTVVINIAGNDIASLNGLNKASIENTQPSNGKVEVHMDGTVTYTPNKGYSGQDEFTYYIYDSKVGAPNRSNRATVTINVIPIGLFIPNTITPNGDGKNDTFKIIGRESFDGIELMVFNRWGNEVYRNNNYLDEWDGSGLTEGTYYYIITLKKAGSKVNKNGWILIKR</sequence>
<evidence type="ECO:0000313" key="4">
    <source>
        <dbReference type="Proteomes" id="UP000537718"/>
    </source>
</evidence>
<dbReference type="Gene3D" id="2.60.40.10">
    <property type="entry name" value="Immunoglobulins"/>
    <property type="match status" value="22"/>
</dbReference>
<dbReference type="Pfam" id="PF17963">
    <property type="entry name" value="Big_9"/>
    <property type="match status" value="1"/>
</dbReference>